<sequence>MDEMIHSILTTLSDAVSNVHGSIDSSRAKSQGNANSISSPTTTIDNRKNFNPTVNVYTMESPEKAMNRELKRMAFLF</sequence>
<dbReference type="Proteomes" id="UP001527052">
    <property type="component" value="Unassembled WGS sequence"/>
</dbReference>
<accession>A0ABT4EVW3</accession>
<reference evidence="2 3" key="1">
    <citation type="submission" date="2022-05" db="EMBL/GenBank/DDBJ databases">
        <title>Genome Sequencing of Bee-Associated Microbes.</title>
        <authorList>
            <person name="Dunlap C."/>
        </authorList>
    </citation>
    <scope>NUCLEOTIDE SEQUENCE [LARGE SCALE GENOMIC DNA]</scope>
    <source>
        <strain evidence="2 3">NRRL BD-083</strain>
    </source>
</reference>
<evidence type="ECO:0000313" key="2">
    <source>
        <dbReference type="EMBL" id="MCY9549809.1"/>
    </source>
</evidence>
<proteinExistence type="predicted"/>
<keyword evidence="3" id="KW-1185">Reference proteome</keyword>
<feature type="region of interest" description="Disordered" evidence="1">
    <location>
        <begin position="22"/>
        <end position="49"/>
    </location>
</feature>
<evidence type="ECO:0000313" key="3">
    <source>
        <dbReference type="Proteomes" id="UP001527052"/>
    </source>
</evidence>
<name>A0ABT4EVW3_9BACI</name>
<protein>
    <submittedName>
        <fullName evidence="2">Uncharacterized protein</fullName>
    </submittedName>
</protein>
<evidence type="ECO:0000256" key="1">
    <source>
        <dbReference type="SAM" id="MobiDB-lite"/>
    </source>
</evidence>
<gene>
    <name evidence="2" type="ORF">M5W82_23320</name>
</gene>
<organism evidence="2 3">
    <name type="scientific">Lysinibacillus xylanilyticus</name>
    <dbReference type="NCBI Taxonomy" id="582475"/>
    <lineage>
        <taxon>Bacteria</taxon>
        <taxon>Bacillati</taxon>
        <taxon>Bacillota</taxon>
        <taxon>Bacilli</taxon>
        <taxon>Bacillales</taxon>
        <taxon>Bacillaceae</taxon>
        <taxon>Lysinibacillus</taxon>
    </lineage>
</organism>
<comment type="caution">
    <text evidence="2">The sequence shown here is derived from an EMBL/GenBank/DDBJ whole genome shotgun (WGS) entry which is preliminary data.</text>
</comment>
<dbReference type="RefSeq" id="WP_268639707.1">
    <property type="nucleotide sequence ID" value="NZ_JAMDLZ010000056.1"/>
</dbReference>
<dbReference type="EMBL" id="JAMDLZ010000056">
    <property type="protein sequence ID" value="MCY9549809.1"/>
    <property type="molecule type" value="Genomic_DNA"/>
</dbReference>